<dbReference type="InterPro" id="IPR036852">
    <property type="entry name" value="Peptidase_S8/S53_dom_sf"/>
</dbReference>
<dbReference type="PATRIC" id="fig|29536.5.peg.830"/>
<feature type="domain" description="Peptidase S8/S53" evidence="8">
    <location>
        <begin position="168"/>
        <end position="441"/>
    </location>
</feature>
<dbReference type="PANTHER" id="PTHR43806">
    <property type="entry name" value="PEPTIDASE S8"/>
    <property type="match status" value="1"/>
</dbReference>
<feature type="active site" description="Charge relay system" evidence="6">
    <location>
        <position position="177"/>
    </location>
</feature>
<gene>
    <name evidence="10" type="primary">aprN</name>
    <name evidence="10" type="ORF">FLB_08020</name>
</gene>
<feature type="signal peptide" evidence="7">
    <location>
        <begin position="1"/>
        <end position="18"/>
    </location>
</feature>
<dbReference type="SUPFAM" id="SSF52743">
    <property type="entry name" value="Subtilisin-like"/>
    <property type="match status" value="1"/>
</dbReference>
<evidence type="ECO:0000256" key="1">
    <source>
        <dbReference type="ARBA" id="ARBA00011073"/>
    </source>
</evidence>
<organism evidence="10 11">
    <name type="scientific">Flavobacterium succinicans</name>
    <dbReference type="NCBI Taxonomy" id="29536"/>
    <lineage>
        <taxon>Bacteria</taxon>
        <taxon>Pseudomonadati</taxon>
        <taxon>Bacteroidota</taxon>
        <taxon>Flavobacteriia</taxon>
        <taxon>Flavobacteriales</taxon>
        <taxon>Flavobacteriaceae</taxon>
        <taxon>Flavobacterium</taxon>
    </lineage>
</organism>
<evidence type="ECO:0000259" key="8">
    <source>
        <dbReference type="Pfam" id="PF00082"/>
    </source>
</evidence>
<comment type="caution">
    <text evidence="10">The sequence shown here is derived from an EMBL/GenBank/DDBJ whole genome shotgun (WGS) entry which is preliminary data.</text>
</comment>
<dbReference type="EC" id="3.4.21.62" evidence="10"/>
<sequence>MKKIAFLFFLFQSFLVFSQQDAWVYFGDKTNIQNYLDNPQLMLSQRAIDRRTRQKIALDSKDVPIPASYKKSVKESAGITVMGQSKWLNALHVRGTQADINYLKNLTFVAKISFADKTLNASGKNATISKNQQVQKKYNTAINYNYGTSANQIQMLNGHLLHQQNYTGSGKIIAVLDAGFPGVDTQLAFKKLRDNNQILGGYNYVNRSANYYTGDNHGTLVVSTMGGNQDQALVGTAPDASYYLFVTENDASENPIEETLWVEAAEKADSLGVDIINSSLGYFDFDNPKYNYTYADMNGATAFISRGAEIAFSRGMIVVASAGNSGNTSNPNIAAPADAVSVLAVGAVNASKTRAVFSSIGPSFDGRVKPEVMAQGQAAVVSNELGNIGTANGTSFSSPILAGMVACLWQALPDKTNKEIRNLIIQSSDKYLTPTPQLGYGIPDFSAAVNKGLLATIDTEDASFSLYPNPVKGTVYVTLPSTVDEAQLTIYSLLGQKIMEVPFSKTTTFFSVETLWNGMYLYTIQGNNFSVQGKIIKY</sequence>
<dbReference type="PROSITE" id="PS51892">
    <property type="entry name" value="SUBTILASE"/>
    <property type="match status" value="1"/>
</dbReference>
<dbReference type="Pfam" id="PF18962">
    <property type="entry name" value="Por_Secre_tail"/>
    <property type="match status" value="1"/>
</dbReference>
<evidence type="ECO:0000313" key="11">
    <source>
        <dbReference type="Proteomes" id="UP000093807"/>
    </source>
</evidence>
<feature type="chain" id="PRO_5008287001" evidence="7">
    <location>
        <begin position="19"/>
        <end position="538"/>
    </location>
</feature>
<reference evidence="10 11" key="1">
    <citation type="submission" date="2016-06" db="EMBL/GenBank/DDBJ databases">
        <title>Draft genome sequence of Flavobacterium succinicans strain DD5b.</title>
        <authorList>
            <person name="Poehlein A."/>
            <person name="Daniel R."/>
            <person name="Simeonova D.D."/>
        </authorList>
    </citation>
    <scope>NUCLEOTIDE SEQUENCE [LARGE SCALE GENOMIC DNA]</scope>
    <source>
        <strain evidence="10 11">DD5b</strain>
    </source>
</reference>
<evidence type="ECO:0000259" key="9">
    <source>
        <dbReference type="Pfam" id="PF18962"/>
    </source>
</evidence>
<keyword evidence="11" id="KW-1185">Reference proteome</keyword>
<dbReference type="EMBL" id="JMTM01000017">
    <property type="protein sequence ID" value="OAZ04954.1"/>
    <property type="molecule type" value="Genomic_DNA"/>
</dbReference>
<evidence type="ECO:0000256" key="3">
    <source>
        <dbReference type="ARBA" id="ARBA00022729"/>
    </source>
</evidence>
<feature type="active site" description="Charge relay system" evidence="6">
    <location>
        <position position="217"/>
    </location>
</feature>
<accession>A0A199XUF7</accession>
<dbReference type="PROSITE" id="PS00136">
    <property type="entry name" value="SUBTILASE_ASP"/>
    <property type="match status" value="1"/>
</dbReference>
<dbReference type="InterPro" id="IPR017317">
    <property type="entry name" value="Pept_S8_subtilisin_bacteroid-2"/>
</dbReference>
<dbReference type="Proteomes" id="UP000093807">
    <property type="component" value="Unassembled WGS sequence"/>
</dbReference>
<dbReference type="Pfam" id="PF00082">
    <property type="entry name" value="Peptidase_S8"/>
    <property type="match status" value="1"/>
</dbReference>
<comment type="similarity">
    <text evidence="1 6">Belongs to the peptidase S8 family.</text>
</comment>
<dbReference type="NCBIfam" id="TIGR04183">
    <property type="entry name" value="Por_Secre_tail"/>
    <property type="match status" value="1"/>
</dbReference>
<keyword evidence="4 6" id="KW-0378">Hydrolase</keyword>
<dbReference type="GO" id="GO:0004252">
    <property type="term" value="F:serine-type endopeptidase activity"/>
    <property type="evidence" value="ECO:0007669"/>
    <property type="project" value="UniProtKB-UniRule"/>
</dbReference>
<proteinExistence type="inferred from homology"/>
<evidence type="ECO:0000256" key="2">
    <source>
        <dbReference type="ARBA" id="ARBA00022670"/>
    </source>
</evidence>
<keyword evidence="3 7" id="KW-0732">Signal</keyword>
<keyword evidence="2 6" id="KW-0645">Protease</keyword>
<name>A0A199XUF7_9FLAO</name>
<dbReference type="InterPro" id="IPR050131">
    <property type="entry name" value="Peptidase_S8_subtilisin-like"/>
</dbReference>
<dbReference type="RefSeq" id="WP_064714657.1">
    <property type="nucleotide sequence ID" value="NZ_JMTM01000017.1"/>
</dbReference>
<dbReference type="OrthoDB" id="1407599at2"/>
<dbReference type="CDD" id="cd07493">
    <property type="entry name" value="Peptidases_S8_9"/>
    <property type="match status" value="1"/>
</dbReference>
<dbReference type="Gene3D" id="3.40.50.200">
    <property type="entry name" value="Peptidase S8/S53 domain"/>
    <property type="match status" value="1"/>
</dbReference>
<evidence type="ECO:0000256" key="5">
    <source>
        <dbReference type="ARBA" id="ARBA00022825"/>
    </source>
</evidence>
<evidence type="ECO:0000256" key="4">
    <source>
        <dbReference type="ARBA" id="ARBA00022801"/>
    </source>
</evidence>
<dbReference type="GO" id="GO:0006508">
    <property type="term" value="P:proteolysis"/>
    <property type="evidence" value="ECO:0007669"/>
    <property type="project" value="UniProtKB-KW"/>
</dbReference>
<dbReference type="AlphaFoldDB" id="A0A199XUF7"/>
<evidence type="ECO:0000313" key="10">
    <source>
        <dbReference type="EMBL" id="OAZ04954.1"/>
    </source>
</evidence>
<protein>
    <submittedName>
        <fullName evidence="10">Subtilisin NAT</fullName>
        <ecNumber evidence="10">3.4.21.62</ecNumber>
    </submittedName>
</protein>
<dbReference type="InterPro" id="IPR015500">
    <property type="entry name" value="Peptidase_S8_subtilisin-rel"/>
</dbReference>
<evidence type="ECO:0000256" key="6">
    <source>
        <dbReference type="PROSITE-ProRule" id="PRU01240"/>
    </source>
</evidence>
<dbReference type="PRINTS" id="PR00723">
    <property type="entry name" value="SUBTILISIN"/>
</dbReference>
<dbReference type="PIRSF" id="PIRSF037903">
    <property type="entry name" value="Subtilisin_rel_GFO_2223"/>
    <property type="match status" value="1"/>
</dbReference>
<dbReference type="InterPro" id="IPR000209">
    <property type="entry name" value="Peptidase_S8/S53_dom"/>
</dbReference>
<dbReference type="InterPro" id="IPR023827">
    <property type="entry name" value="Peptidase_S8_Asp-AS"/>
</dbReference>
<dbReference type="PANTHER" id="PTHR43806:SF67">
    <property type="entry name" value="EGF-LIKE DOMAIN-CONTAINING PROTEIN"/>
    <property type="match status" value="1"/>
</dbReference>
<feature type="domain" description="Secretion system C-terminal sorting" evidence="9">
    <location>
        <begin position="466"/>
        <end position="536"/>
    </location>
</feature>
<keyword evidence="5 6" id="KW-0720">Serine protease</keyword>
<feature type="active site" description="Charge relay system" evidence="6">
    <location>
        <position position="395"/>
    </location>
</feature>
<evidence type="ECO:0000256" key="7">
    <source>
        <dbReference type="SAM" id="SignalP"/>
    </source>
</evidence>
<dbReference type="InterPro" id="IPR026444">
    <property type="entry name" value="Secre_tail"/>
</dbReference>